<dbReference type="CDD" id="cd00018">
    <property type="entry name" value="AP2"/>
    <property type="match status" value="1"/>
</dbReference>
<dbReference type="Proteomes" id="UP000243499">
    <property type="component" value="Chromosome 1"/>
</dbReference>
<dbReference type="GO" id="GO:0003677">
    <property type="term" value="F:DNA binding"/>
    <property type="evidence" value="ECO:0007669"/>
    <property type="project" value="UniProtKB-KW"/>
</dbReference>
<evidence type="ECO:0000256" key="8">
    <source>
        <dbReference type="SAM" id="MobiDB-lite"/>
    </source>
</evidence>
<dbReference type="EMBL" id="CM008046">
    <property type="protein sequence ID" value="PAN07410.1"/>
    <property type="molecule type" value="Genomic_DNA"/>
</dbReference>
<evidence type="ECO:0000256" key="7">
    <source>
        <dbReference type="ARBA" id="ARBA00024343"/>
    </source>
</evidence>
<comment type="subcellular location">
    <subcellularLocation>
        <location evidence="1">Nucleus</location>
    </subcellularLocation>
</comment>
<keyword evidence="5" id="KW-0804">Transcription</keyword>
<feature type="compositionally biased region" description="Basic residues" evidence="8">
    <location>
        <begin position="38"/>
        <end position="48"/>
    </location>
</feature>
<dbReference type="Gramene" id="PAN07410">
    <property type="protein sequence ID" value="PAN07410"/>
    <property type="gene ID" value="PAHAL_1G333700"/>
</dbReference>
<keyword evidence="3" id="KW-0238">DNA-binding</keyword>
<dbReference type="GO" id="GO:0003700">
    <property type="term" value="F:DNA-binding transcription factor activity"/>
    <property type="evidence" value="ECO:0007669"/>
    <property type="project" value="InterPro"/>
</dbReference>
<dbReference type="InterPro" id="IPR016177">
    <property type="entry name" value="DNA-bd_dom_sf"/>
</dbReference>
<dbReference type="FunFam" id="3.30.730.10:FF:000001">
    <property type="entry name" value="Ethylene-responsive transcription factor 2"/>
    <property type="match status" value="1"/>
</dbReference>
<feature type="region of interest" description="Disordered" evidence="8">
    <location>
        <begin position="1"/>
        <end position="88"/>
    </location>
</feature>
<evidence type="ECO:0000259" key="9">
    <source>
        <dbReference type="PROSITE" id="PS51032"/>
    </source>
</evidence>
<comment type="similarity">
    <text evidence="7">Belongs to the AP2/ERF transcription factor family. ERF subfamily.</text>
</comment>
<dbReference type="AlphaFoldDB" id="A0A2S3GS09"/>
<dbReference type="InterPro" id="IPR051032">
    <property type="entry name" value="AP2/ERF_TF_ERF_subfamily"/>
</dbReference>
<dbReference type="PRINTS" id="PR00367">
    <property type="entry name" value="ETHRSPELEMNT"/>
</dbReference>
<evidence type="ECO:0000256" key="2">
    <source>
        <dbReference type="ARBA" id="ARBA00023015"/>
    </source>
</evidence>
<keyword evidence="4" id="KW-0010">Activator</keyword>
<evidence type="ECO:0000256" key="4">
    <source>
        <dbReference type="ARBA" id="ARBA00023159"/>
    </source>
</evidence>
<accession>A0A2S3GS09</accession>
<dbReference type="GO" id="GO:0005634">
    <property type="term" value="C:nucleus"/>
    <property type="evidence" value="ECO:0007669"/>
    <property type="project" value="UniProtKB-SubCell"/>
</dbReference>
<evidence type="ECO:0000256" key="1">
    <source>
        <dbReference type="ARBA" id="ARBA00004123"/>
    </source>
</evidence>
<dbReference type="Pfam" id="PF00847">
    <property type="entry name" value="AP2"/>
    <property type="match status" value="1"/>
</dbReference>
<evidence type="ECO:0000256" key="3">
    <source>
        <dbReference type="ARBA" id="ARBA00023125"/>
    </source>
</evidence>
<protein>
    <recommendedName>
        <fullName evidence="9">AP2/ERF domain-containing protein</fullName>
    </recommendedName>
</protein>
<feature type="domain" description="AP2/ERF" evidence="9">
    <location>
        <begin position="88"/>
        <end position="145"/>
    </location>
</feature>
<evidence type="ECO:0000256" key="6">
    <source>
        <dbReference type="ARBA" id="ARBA00023242"/>
    </source>
</evidence>
<dbReference type="InterPro" id="IPR036955">
    <property type="entry name" value="AP2/ERF_dom_sf"/>
</dbReference>
<name>A0A2S3GS09_9POAL</name>
<evidence type="ECO:0000256" key="5">
    <source>
        <dbReference type="ARBA" id="ARBA00023163"/>
    </source>
</evidence>
<dbReference type="PANTHER" id="PTHR31985">
    <property type="entry name" value="ETHYLENE-RESPONSIVE TRANSCRIPTION FACTOR ERF042-RELATED"/>
    <property type="match status" value="1"/>
</dbReference>
<dbReference type="Gene3D" id="3.30.730.10">
    <property type="entry name" value="AP2/ERF domain"/>
    <property type="match status" value="1"/>
</dbReference>
<dbReference type="SMART" id="SM00380">
    <property type="entry name" value="AP2"/>
    <property type="match status" value="1"/>
</dbReference>
<feature type="compositionally biased region" description="Low complexity" evidence="8">
    <location>
        <begin position="12"/>
        <end position="23"/>
    </location>
</feature>
<reference evidence="10" key="1">
    <citation type="submission" date="2018-04" db="EMBL/GenBank/DDBJ databases">
        <title>WGS assembly of Panicum hallii.</title>
        <authorList>
            <person name="Lovell J."/>
            <person name="Jenkins J."/>
            <person name="Lowry D."/>
            <person name="Mamidi S."/>
            <person name="Sreedasyam A."/>
            <person name="Weng X."/>
            <person name="Barry K."/>
            <person name="Bonette J."/>
            <person name="Campitelli B."/>
            <person name="Daum C."/>
            <person name="Gordon S."/>
            <person name="Gould B."/>
            <person name="Lipzen A."/>
            <person name="Macqueen A."/>
            <person name="Palacio-Mejia J."/>
            <person name="Plott C."/>
            <person name="Shakirov E."/>
            <person name="Shu S."/>
            <person name="Yoshinaga Y."/>
            <person name="Zane M."/>
            <person name="Rokhsar D."/>
            <person name="Grimwood J."/>
            <person name="Schmutz J."/>
            <person name="Juenger T."/>
        </authorList>
    </citation>
    <scope>NUCLEOTIDE SEQUENCE [LARGE SCALE GENOMIC DNA]</scope>
    <source>
        <strain evidence="10">FIL2</strain>
    </source>
</reference>
<dbReference type="SUPFAM" id="SSF54171">
    <property type="entry name" value="DNA-binding domain"/>
    <property type="match status" value="1"/>
</dbReference>
<evidence type="ECO:0000313" key="10">
    <source>
        <dbReference type="EMBL" id="PAN07410.1"/>
    </source>
</evidence>
<keyword evidence="6" id="KW-0539">Nucleus</keyword>
<dbReference type="PROSITE" id="PS51032">
    <property type="entry name" value="AP2_ERF"/>
    <property type="match status" value="1"/>
</dbReference>
<organism evidence="10">
    <name type="scientific">Panicum hallii</name>
    <dbReference type="NCBI Taxonomy" id="206008"/>
    <lineage>
        <taxon>Eukaryota</taxon>
        <taxon>Viridiplantae</taxon>
        <taxon>Streptophyta</taxon>
        <taxon>Embryophyta</taxon>
        <taxon>Tracheophyta</taxon>
        <taxon>Spermatophyta</taxon>
        <taxon>Magnoliopsida</taxon>
        <taxon>Liliopsida</taxon>
        <taxon>Poales</taxon>
        <taxon>Poaceae</taxon>
        <taxon>PACMAD clade</taxon>
        <taxon>Panicoideae</taxon>
        <taxon>Panicodae</taxon>
        <taxon>Paniceae</taxon>
        <taxon>Panicinae</taxon>
        <taxon>Panicum</taxon>
        <taxon>Panicum sect. Panicum</taxon>
    </lineage>
</organism>
<keyword evidence="2" id="KW-0805">Transcription regulation</keyword>
<dbReference type="InterPro" id="IPR001471">
    <property type="entry name" value="AP2/ERF_dom"/>
</dbReference>
<dbReference type="PANTHER" id="PTHR31985:SF136">
    <property type="entry name" value="AP2_ERF DOMAIN-CONTAINING PROTEIN"/>
    <property type="match status" value="1"/>
</dbReference>
<sequence length="302" mass="31206">MEADAIHGPTTSSSSDGDSGAGSCVINGAQELPSTNGRQHKHVKRKRATSPPAAPGGRRAPEAAVDEEGSGGGAGRRKRGSAGTRHPTFRGVRMRVWGKWVSEIREPRKKSRIWLGTFPTAEMAARAHDVAALAIKGRAAHLNFPHLAHELPRPASTAPADIQAAAAMAAAAADVEQCVSSHADETSSSSAASSEKVATAAKAAAAAITADVEQCESSPAAETSSSSAASSVEAAAGHTEENVLFDLPDLLLDLSDGLWSPIWAAAPAAAEEYDGDSLHEPLLWADDDDQCWMDAAAPVQPD</sequence>
<proteinExistence type="inferred from homology"/>
<gene>
    <name evidence="10" type="ORF">PAHAL_1G333700</name>
</gene>